<organism evidence="2 3">
    <name type="scientific">Massilia niabensis</name>
    <dbReference type="NCBI Taxonomy" id="544910"/>
    <lineage>
        <taxon>Bacteria</taxon>
        <taxon>Pseudomonadati</taxon>
        <taxon>Pseudomonadota</taxon>
        <taxon>Betaproteobacteria</taxon>
        <taxon>Burkholderiales</taxon>
        <taxon>Oxalobacteraceae</taxon>
        <taxon>Telluria group</taxon>
        <taxon>Massilia</taxon>
    </lineage>
</organism>
<feature type="transmembrane region" description="Helical" evidence="1">
    <location>
        <begin position="135"/>
        <end position="158"/>
    </location>
</feature>
<feature type="transmembrane region" description="Helical" evidence="1">
    <location>
        <begin position="12"/>
        <end position="34"/>
    </location>
</feature>
<reference evidence="3" key="1">
    <citation type="journal article" date="2019" name="Int. J. Syst. Evol. Microbiol.">
        <title>The Global Catalogue of Microorganisms (GCM) 10K type strain sequencing project: providing services to taxonomists for standard genome sequencing and annotation.</title>
        <authorList>
            <consortium name="The Broad Institute Genomics Platform"/>
            <consortium name="The Broad Institute Genome Sequencing Center for Infectious Disease"/>
            <person name="Wu L."/>
            <person name="Ma J."/>
        </authorList>
    </citation>
    <scope>NUCLEOTIDE SEQUENCE [LARGE SCALE GENOMIC DNA]</scope>
    <source>
        <strain evidence="3">KACC 12649</strain>
    </source>
</reference>
<keyword evidence="1" id="KW-0472">Membrane</keyword>
<keyword evidence="3" id="KW-1185">Reference proteome</keyword>
<name>A0ABW0KZB3_9BURK</name>
<protein>
    <recommendedName>
        <fullName evidence="4">DUF4126 domain-containing protein</fullName>
    </recommendedName>
</protein>
<dbReference type="Proteomes" id="UP001596050">
    <property type="component" value="Unassembled WGS sequence"/>
</dbReference>
<accession>A0ABW0KZB3</accession>
<dbReference type="PROSITE" id="PS51257">
    <property type="entry name" value="PROKAR_LIPOPROTEIN"/>
    <property type="match status" value="1"/>
</dbReference>
<keyword evidence="1" id="KW-1133">Transmembrane helix</keyword>
<dbReference type="EMBL" id="JBHSMU010000004">
    <property type="protein sequence ID" value="MFC5458789.1"/>
    <property type="molecule type" value="Genomic_DNA"/>
</dbReference>
<comment type="caution">
    <text evidence="2">The sequence shown here is derived from an EMBL/GenBank/DDBJ whole genome shotgun (WGS) entry which is preliminary data.</text>
</comment>
<evidence type="ECO:0008006" key="4">
    <source>
        <dbReference type="Google" id="ProtNLM"/>
    </source>
</evidence>
<evidence type="ECO:0000313" key="3">
    <source>
        <dbReference type="Proteomes" id="UP001596050"/>
    </source>
</evidence>
<gene>
    <name evidence="2" type="ORF">ACFPN5_03055</name>
</gene>
<evidence type="ECO:0000256" key="1">
    <source>
        <dbReference type="SAM" id="Phobius"/>
    </source>
</evidence>
<dbReference type="RefSeq" id="WP_379779989.1">
    <property type="nucleotide sequence ID" value="NZ_JBHSMU010000004.1"/>
</dbReference>
<keyword evidence="1" id="KW-0812">Transmembrane</keyword>
<sequence length="205" mass="21322">MPNLRATLEHHLARTAATVLLVVSTLTGCATVSLPSQAPEDMASEAAPSPEKRIERLDKNAVHAAVADGISTSLALSAGAMEMNPLISTSPIGLVALTGAKIGLVKFAGRLPEPQKRLVIKASSAVWGGAAVNNLMVLMSAPSPVAVAAGVVAGVLWWRHSNRVYQQADREIAARQQKLPLPLDAERPEVAAVTQAPPALAAQVQ</sequence>
<proteinExistence type="predicted"/>
<evidence type="ECO:0000313" key="2">
    <source>
        <dbReference type="EMBL" id="MFC5458789.1"/>
    </source>
</evidence>